<evidence type="ECO:0000313" key="6">
    <source>
        <dbReference type="Proteomes" id="UP001055303"/>
    </source>
</evidence>
<dbReference type="InterPro" id="IPR000014">
    <property type="entry name" value="PAS"/>
</dbReference>
<reference evidence="3" key="2">
    <citation type="journal article" date="2021" name="Front. Microbiol.">
        <title>Comprehensive Comparative Genomics and Phenotyping of Methylobacterium Species.</title>
        <authorList>
            <person name="Alessa O."/>
            <person name="Ogura Y."/>
            <person name="Fujitani Y."/>
            <person name="Takami H."/>
            <person name="Hayashi T."/>
            <person name="Sahin N."/>
            <person name="Tani A."/>
        </authorList>
    </citation>
    <scope>NUCLEOTIDE SEQUENCE</scope>
    <source>
        <strain evidence="3">DSM 22415</strain>
    </source>
</reference>
<protein>
    <recommendedName>
        <fullName evidence="2">PAS domain-containing protein</fullName>
    </recommendedName>
</protein>
<dbReference type="RefSeq" id="WP_144766130.1">
    <property type="nucleotide sequence ID" value="NZ_BPQI01000033.1"/>
</dbReference>
<reference evidence="3" key="3">
    <citation type="submission" date="2021-08" db="EMBL/GenBank/DDBJ databases">
        <authorList>
            <person name="Tani A."/>
            <person name="Ola A."/>
            <person name="Ogura Y."/>
            <person name="Katsura K."/>
            <person name="Hayashi T."/>
        </authorList>
    </citation>
    <scope>NUCLEOTIDE SEQUENCE</scope>
    <source>
        <strain evidence="3">DSM 22415</strain>
    </source>
</reference>
<feature type="domain" description="PAS" evidence="2">
    <location>
        <begin position="25"/>
        <end position="59"/>
    </location>
</feature>
<dbReference type="Proteomes" id="UP001055303">
    <property type="component" value="Unassembled WGS sequence"/>
</dbReference>
<dbReference type="AlphaFoldDB" id="A0A564G0A0"/>
<accession>A0A564G0A0</accession>
<dbReference type="EMBL" id="CABFVH010000024">
    <property type="protein sequence ID" value="VUF13845.1"/>
    <property type="molecule type" value="Genomic_DNA"/>
</dbReference>
<dbReference type="SUPFAM" id="SSF55785">
    <property type="entry name" value="PYP-like sensor domain (PAS domain)"/>
    <property type="match status" value="1"/>
</dbReference>
<organism evidence="4 5">
    <name type="scientific">Methylobacterium dankookense</name>
    <dbReference type="NCBI Taxonomy" id="560405"/>
    <lineage>
        <taxon>Bacteria</taxon>
        <taxon>Pseudomonadati</taxon>
        <taxon>Pseudomonadota</taxon>
        <taxon>Alphaproteobacteria</taxon>
        <taxon>Hyphomicrobiales</taxon>
        <taxon>Methylobacteriaceae</taxon>
        <taxon>Methylobacterium</taxon>
    </lineage>
</organism>
<feature type="coiled-coil region" evidence="1">
    <location>
        <begin position="202"/>
        <end position="240"/>
    </location>
</feature>
<keyword evidence="6" id="KW-1185">Reference proteome</keyword>
<dbReference type="PROSITE" id="PS50112">
    <property type="entry name" value="PAS"/>
    <property type="match status" value="1"/>
</dbReference>
<gene>
    <name evidence="3" type="ORF">IFDJLNFL_1442</name>
    <name evidence="4" type="ORF">MTDSW087_03552</name>
</gene>
<keyword evidence="1" id="KW-0175">Coiled coil</keyword>
<dbReference type="EMBL" id="BPQI01000033">
    <property type="protein sequence ID" value="GJD55555.1"/>
    <property type="molecule type" value="Genomic_DNA"/>
</dbReference>
<sequence>MFPNDDEFELLGSDRGWSCDPARAEAFEQFAAPVYTTDADGWLTYYNDAAAELWGYRPELGKTRWCGSWRTFTTDGVPLPPDRCPMAVALKERRAVRGVQLVLERPDGTRIQFMPYPTPLRDATGTLVAASNVLLEIKDPRWPDLSDPAAHDWALLASPPLPADLNPDDLTGCLQATLAAQADVEFGYCIDCERLDDWSGPAAEKERILHQLEQKRQRQRAGLNERLEQLQRRAREILAHGRAEAGQGAQLPWAQSTAVH</sequence>
<dbReference type="CDD" id="cd00130">
    <property type="entry name" value="PAS"/>
    <property type="match status" value="1"/>
</dbReference>
<proteinExistence type="predicted"/>
<dbReference type="InterPro" id="IPR035965">
    <property type="entry name" value="PAS-like_dom_sf"/>
</dbReference>
<evidence type="ECO:0000313" key="3">
    <source>
        <dbReference type="EMBL" id="GJD55555.1"/>
    </source>
</evidence>
<evidence type="ECO:0000259" key="2">
    <source>
        <dbReference type="PROSITE" id="PS50112"/>
    </source>
</evidence>
<name>A0A564G0A0_9HYPH</name>
<dbReference type="Gene3D" id="3.30.450.20">
    <property type="entry name" value="PAS domain"/>
    <property type="match status" value="1"/>
</dbReference>
<evidence type="ECO:0000256" key="1">
    <source>
        <dbReference type="SAM" id="Coils"/>
    </source>
</evidence>
<evidence type="ECO:0000313" key="5">
    <source>
        <dbReference type="Proteomes" id="UP000401717"/>
    </source>
</evidence>
<evidence type="ECO:0000313" key="4">
    <source>
        <dbReference type="EMBL" id="VUF13845.1"/>
    </source>
</evidence>
<reference evidence="4 5" key="1">
    <citation type="submission" date="2019-06" db="EMBL/GenBank/DDBJ databases">
        <authorList>
            <person name="Rodrigo-Torres L."/>
            <person name="Arahal R. D."/>
            <person name="Lucena T."/>
        </authorList>
    </citation>
    <scope>NUCLEOTIDE SEQUENCE [LARGE SCALE GENOMIC DNA]</scope>
    <source>
        <strain evidence="4 5">SW08-7</strain>
    </source>
</reference>
<dbReference type="Proteomes" id="UP000401717">
    <property type="component" value="Unassembled WGS sequence"/>
</dbReference>
<dbReference type="OrthoDB" id="341208at2"/>
<dbReference type="Pfam" id="PF13188">
    <property type="entry name" value="PAS_8"/>
    <property type="match status" value="1"/>
</dbReference>